<dbReference type="Proteomes" id="UP000268313">
    <property type="component" value="Unassembled WGS sequence"/>
</dbReference>
<proteinExistence type="predicted"/>
<dbReference type="Gene3D" id="3.30.9.10">
    <property type="entry name" value="D-Amino Acid Oxidase, subunit A, domain 2"/>
    <property type="match status" value="1"/>
</dbReference>
<dbReference type="AlphaFoldDB" id="A0A3A8KGC3"/>
<dbReference type="EMBL" id="RAWE01000006">
    <property type="protein sequence ID" value="RKH07030.1"/>
    <property type="molecule type" value="Genomic_DNA"/>
</dbReference>
<organism evidence="2 3">
    <name type="scientific">Corallococcus carmarthensis</name>
    <dbReference type="NCBI Taxonomy" id="2316728"/>
    <lineage>
        <taxon>Bacteria</taxon>
        <taxon>Pseudomonadati</taxon>
        <taxon>Myxococcota</taxon>
        <taxon>Myxococcia</taxon>
        <taxon>Myxococcales</taxon>
        <taxon>Cystobacterineae</taxon>
        <taxon>Myxococcaceae</taxon>
        <taxon>Corallococcus</taxon>
    </lineage>
</organism>
<accession>A0A3A8KGC3</accession>
<protein>
    <submittedName>
        <fullName evidence="2">Monooxygenase</fullName>
    </submittedName>
</protein>
<dbReference type="PANTHER" id="PTHR46865:SF2">
    <property type="entry name" value="MONOOXYGENASE"/>
    <property type="match status" value="1"/>
</dbReference>
<dbReference type="Pfam" id="PF01494">
    <property type="entry name" value="FAD_binding_3"/>
    <property type="match status" value="1"/>
</dbReference>
<sequence>MKVLVSGAGMAGLSAGIALGQSGFSVTLVERAKHLRVNGSPIDIRGDAVRMAQELGVLEAIRARRVTMSEEVVFVDREGKTIAAIPQQEINDSEEDVEIPREDLGDVLYRAQPEGNTVRFGDWIEALHDDGAGVDVTFKSGLRERYDLVVGADGVHSATRRLIFGPEKDYLKHLGFYIALADLPEEASAGRVNPMFNFPGHMVGIARYRDRALGVFNFRSPWIDYDYHDLAAQKAILAKAFAGHDEWKVPEIVAAALRDPGLYFDSVSQIHMPTWHRGRVVLVGDAAACATGLSGRGTSLAITGTCILAEALRRHGGDFEAAFAEYEQRQRPHVDRAQAMALPGGDLICPATWEAIEARNARLSAPRSA</sequence>
<dbReference type="InterPro" id="IPR002938">
    <property type="entry name" value="FAD-bd"/>
</dbReference>
<dbReference type="GO" id="GO:0071949">
    <property type="term" value="F:FAD binding"/>
    <property type="evidence" value="ECO:0007669"/>
    <property type="project" value="InterPro"/>
</dbReference>
<keyword evidence="2" id="KW-0560">Oxidoreductase</keyword>
<evidence type="ECO:0000259" key="1">
    <source>
        <dbReference type="Pfam" id="PF01494"/>
    </source>
</evidence>
<keyword evidence="2" id="KW-0503">Monooxygenase</keyword>
<name>A0A3A8KGC3_9BACT</name>
<dbReference type="SUPFAM" id="SSF51905">
    <property type="entry name" value="FAD/NAD(P)-binding domain"/>
    <property type="match status" value="1"/>
</dbReference>
<evidence type="ECO:0000313" key="2">
    <source>
        <dbReference type="EMBL" id="RKH07030.1"/>
    </source>
</evidence>
<dbReference type="PRINTS" id="PR00420">
    <property type="entry name" value="RNGMNOXGNASE"/>
</dbReference>
<dbReference type="GO" id="GO:0004497">
    <property type="term" value="F:monooxygenase activity"/>
    <property type="evidence" value="ECO:0007669"/>
    <property type="project" value="UniProtKB-KW"/>
</dbReference>
<dbReference type="OrthoDB" id="4230779at2"/>
<dbReference type="PANTHER" id="PTHR46865">
    <property type="entry name" value="OXIDOREDUCTASE-RELATED"/>
    <property type="match status" value="1"/>
</dbReference>
<dbReference type="RefSeq" id="WP_120600943.1">
    <property type="nucleotide sequence ID" value="NZ_RAWE01000006.1"/>
</dbReference>
<dbReference type="InterPro" id="IPR036188">
    <property type="entry name" value="FAD/NAD-bd_sf"/>
</dbReference>
<reference evidence="3" key="1">
    <citation type="submission" date="2018-09" db="EMBL/GenBank/DDBJ databases">
        <authorList>
            <person name="Livingstone P.G."/>
            <person name="Whitworth D.E."/>
        </authorList>
    </citation>
    <scope>NUCLEOTIDE SEQUENCE [LARGE SCALE GENOMIC DNA]</scope>
    <source>
        <strain evidence="3">CA043D</strain>
    </source>
</reference>
<gene>
    <name evidence="2" type="ORF">D7X32_02845</name>
</gene>
<dbReference type="Gene3D" id="3.50.50.60">
    <property type="entry name" value="FAD/NAD(P)-binding domain"/>
    <property type="match status" value="1"/>
</dbReference>
<dbReference type="InterPro" id="IPR051704">
    <property type="entry name" value="FAD_aromatic-hydroxylase"/>
</dbReference>
<comment type="caution">
    <text evidence="2">The sequence shown here is derived from an EMBL/GenBank/DDBJ whole genome shotgun (WGS) entry which is preliminary data.</text>
</comment>
<feature type="domain" description="FAD-binding" evidence="1">
    <location>
        <begin position="2"/>
        <end position="161"/>
    </location>
</feature>
<keyword evidence="3" id="KW-1185">Reference proteome</keyword>
<evidence type="ECO:0000313" key="3">
    <source>
        <dbReference type="Proteomes" id="UP000268313"/>
    </source>
</evidence>